<feature type="compositionally biased region" description="Gly residues" evidence="1">
    <location>
        <begin position="82"/>
        <end position="93"/>
    </location>
</feature>
<proteinExistence type="predicted"/>
<evidence type="ECO:0000256" key="1">
    <source>
        <dbReference type="SAM" id="MobiDB-lite"/>
    </source>
</evidence>
<reference evidence="2" key="1">
    <citation type="submission" date="2024-06" db="UniProtKB">
        <authorList>
            <consortium name="Ensembl"/>
        </authorList>
    </citation>
    <scope>IDENTIFICATION</scope>
</reference>
<feature type="compositionally biased region" description="Low complexity" evidence="1">
    <location>
        <begin position="26"/>
        <end position="53"/>
    </location>
</feature>
<dbReference type="InParanoid" id="M3Y9K2"/>
<accession>M3Y9K2</accession>
<dbReference type="Ensembl" id="ENSMPUT00000008135.1">
    <property type="protein sequence ID" value="ENSMPUP00000008009.1"/>
    <property type="gene ID" value="ENSMPUG00000008068.1"/>
</dbReference>
<sequence length="130" mass="13074">MRTSKQARGPPSQGGGETRAGVPESRGCGAPRARGAGRGPVARGRAAVPARGRGVVGAGGTVPRQDRRLRATAASASPGRCWGRGTGGRGVGRARGLMSRGTGAAGGLARRRASGVGAPAGQRRRERERD</sequence>
<name>M3Y9K2_MUSPF</name>
<feature type="region of interest" description="Disordered" evidence="1">
    <location>
        <begin position="1"/>
        <end position="130"/>
    </location>
</feature>
<protein>
    <submittedName>
        <fullName evidence="2">Uncharacterized protein</fullName>
    </submittedName>
</protein>
<dbReference type="AlphaFoldDB" id="M3Y9K2"/>
<dbReference type="EMBL" id="AEYP01048499">
    <property type="status" value="NOT_ANNOTATED_CDS"/>
    <property type="molecule type" value="Genomic_DNA"/>
</dbReference>
<evidence type="ECO:0000313" key="2">
    <source>
        <dbReference type="Ensembl" id="ENSMPUP00000008009.1"/>
    </source>
</evidence>
<dbReference type="HOGENOM" id="CLU_1937426_0_0_1"/>
<organism evidence="2">
    <name type="scientific">Mustela putorius furo</name>
    <name type="common">European domestic ferret</name>
    <name type="synonym">Mustela furo</name>
    <dbReference type="NCBI Taxonomy" id="9669"/>
    <lineage>
        <taxon>Eukaryota</taxon>
        <taxon>Metazoa</taxon>
        <taxon>Chordata</taxon>
        <taxon>Craniata</taxon>
        <taxon>Vertebrata</taxon>
        <taxon>Euteleostomi</taxon>
        <taxon>Mammalia</taxon>
        <taxon>Eutheria</taxon>
        <taxon>Laurasiatheria</taxon>
        <taxon>Carnivora</taxon>
        <taxon>Caniformia</taxon>
        <taxon>Musteloidea</taxon>
        <taxon>Mustelidae</taxon>
        <taxon>Mustelinae</taxon>
        <taxon>Mustela</taxon>
    </lineage>
</organism>